<dbReference type="SUPFAM" id="SSF49464">
    <property type="entry name" value="Carboxypeptidase regulatory domain-like"/>
    <property type="match status" value="1"/>
</dbReference>
<evidence type="ECO:0000313" key="1">
    <source>
        <dbReference type="EMBL" id="GAA3983876.1"/>
    </source>
</evidence>
<dbReference type="Proteomes" id="UP001500742">
    <property type="component" value="Unassembled WGS sequence"/>
</dbReference>
<gene>
    <name evidence="1" type="ORF">GCM10022210_39590</name>
</gene>
<reference evidence="2" key="1">
    <citation type="journal article" date="2019" name="Int. J. Syst. Evol. Microbiol.">
        <title>The Global Catalogue of Microorganisms (GCM) 10K type strain sequencing project: providing services to taxonomists for standard genome sequencing and annotation.</title>
        <authorList>
            <consortium name="The Broad Institute Genomics Platform"/>
            <consortium name="The Broad Institute Genome Sequencing Center for Infectious Disease"/>
            <person name="Wu L."/>
            <person name="Ma J."/>
        </authorList>
    </citation>
    <scope>NUCLEOTIDE SEQUENCE [LARGE SCALE GENOMIC DNA]</scope>
    <source>
        <strain evidence="2">JCM 16601</strain>
    </source>
</reference>
<organism evidence="1 2">
    <name type="scientific">Mucilaginibacter dorajii</name>
    <dbReference type="NCBI Taxonomy" id="692994"/>
    <lineage>
        <taxon>Bacteria</taxon>
        <taxon>Pseudomonadati</taxon>
        <taxon>Bacteroidota</taxon>
        <taxon>Sphingobacteriia</taxon>
        <taxon>Sphingobacteriales</taxon>
        <taxon>Sphingobacteriaceae</taxon>
        <taxon>Mucilaginibacter</taxon>
    </lineage>
</organism>
<dbReference type="Pfam" id="PF13715">
    <property type="entry name" value="CarbopepD_reg_2"/>
    <property type="match status" value="1"/>
</dbReference>
<dbReference type="InterPro" id="IPR008969">
    <property type="entry name" value="CarboxyPept-like_regulatory"/>
</dbReference>
<evidence type="ECO:0000313" key="2">
    <source>
        <dbReference type="Proteomes" id="UP001500742"/>
    </source>
</evidence>
<proteinExistence type="predicted"/>
<sequence length="248" mass="27359">MTPIKNISIPKPCHQSWQQMTPADTGRHCQSCCKTVTDFTQMSNQQIIEHLSLTQNVCGRFNDYQLNGINYKLYADNLPATGGWKRLAMALSIIGAGFSFKASAQTKPAAVEQGPGLKNDLATESTTTMGKIARPDSSGFRVITGHVTDDRNEAIPGVSIKVSTGYNGTLTDMNGNFRLRVSNTVTHFTASFIGFNTQTINIGADSAYPLKLQMQAGLLGEVVVTRRASFIRRVYYRCIRRPIRKIFN</sequence>
<accession>A0ABP7QK11</accession>
<comment type="caution">
    <text evidence="1">The sequence shown here is derived from an EMBL/GenBank/DDBJ whole genome shotgun (WGS) entry which is preliminary data.</text>
</comment>
<keyword evidence="2" id="KW-1185">Reference proteome</keyword>
<dbReference type="EMBL" id="BAAAZC010000027">
    <property type="protein sequence ID" value="GAA3983876.1"/>
    <property type="molecule type" value="Genomic_DNA"/>
</dbReference>
<protein>
    <submittedName>
        <fullName evidence="1">Uncharacterized protein</fullName>
    </submittedName>
</protein>
<dbReference type="RefSeq" id="WP_259089928.1">
    <property type="nucleotide sequence ID" value="NZ_BAAAZC010000027.1"/>
</dbReference>
<dbReference type="Gene3D" id="2.60.40.1120">
    <property type="entry name" value="Carboxypeptidase-like, regulatory domain"/>
    <property type="match status" value="1"/>
</dbReference>
<name>A0ABP7QK11_9SPHI</name>